<protein>
    <submittedName>
        <fullName evidence="1">Uncharacterized protein</fullName>
    </submittedName>
</protein>
<comment type="caution">
    <text evidence="1">The sequence shown here is derived from an EMBL/GenBank/DDBJ whole genome shotgun (WGS) entry which is preliminary data.</text>
</comment>
<keyword evidence="2" id="KW-1185">Reference proteome</keyword>
<sequence length="277" mass="29728">MYNGTTTVAEGVVVTGIPVAVVLVVRVELAAGEENEVEGMPVEELVDGMLVVKMELEEEELLGKLDGVVLVVKVELVEGTEIDVDETLVEELVLLTGVLEVVVIVIIVVGAEDDVNDVEVKDSEVDEDDSEVDVSVSVSISDVEVGISDGEDVIVVDFRVEDRFDVVVILFVDDVLVEVFVDDIFVDVVFLEVVLDVVFLVVAAEAANTKHAMALASLDLGNVSSEPQLHIPESHVDFQRFNDGNEPILSLFSALEFGLAVKMPAPGIPFPAKSSAK</sequence>
<dbReference type="EMBL" id="JAAMPI010000281">
    <property type="protein sequence ID" value="KAF4633189.1"/>
    <property type="molecule type" value="Genomic_DNA"/>
</dbReference>
<reference evidence="1 2" key="1">
    <citation type="submission" date="2020-03" db="EMBL/GenBank/DDBJ databases">
        <title>Draft Genome Sequence of Cudoniella acicularis.</title>
        <authorList>
            <person name="Buettner E."/>
            <person name="Kellner H."/>
        </authorList>
    </citation>
    <scope>NUCLEOTIDE SEQUENCE [LARGE SCALE GENOMIC DNA]</scope>
    <source>
        <strain evidence="1 2">DSM 108380</strain>
    </source>
</reference>
<name>A0A8H4RQN5_9HELO</name>
<dbReference type="AlphaFoldDB" id="A0A8H4RQN5"/>
<gene>
    <name evidence="1" type="ORF">G7Y89_g4937</name>
</gene>
<proteinExistence type="predicted"/>
<evidence type="ECO:0000313" key="1">
    <source>
        <dbReference type="EMBL" id="KAF4633189.1"/>
    </source>
</evidence>
<organism evidence="1 2">
    <name type="scientific">Cudoniella acicularis</name>
    <dbReference type="NCBI Taxonomy" id="354080"/>
    <lineage>
        <taxon>Eukaryota</taxon>
        <taxon>Fungi</taxon>
        <taxon>Dikarya</taxon>
        <taxon>Ascomycota</taxon>
        <taxon>Pezizomycotina</taxon>
        <taxon>Leotiomycetes</taxon>
        <taxon>Helotiales</taxon>
        <taxon>Tricladiaceae</taxon>
        <taxon>Cudoniella</taxon>
    </lineage>
</organism>
<dbReference type="Proteomes" id="UP000566819">
    <property type="component" value="Unassembled WGS sequence"/>
</dbReference>
<accession>A0A8H4RQN5</accession>
<evidence type="ECO:0000313" key="2">
    <source>
        <dbReference type="Proteomes" id="UP000566819"/>
    </source>
</evidence>